<dbReference type="AlphaFoldDB" id="A0A0F9B1R5"/>
<evidence type="ECO:0000256" key="2">
    <source>
        <dbReference type="ARBA" id="ARBA00022679"/>
    </source>
</evidence>
<comment type="caution">
    <text evidence="4">The sequence shown here is derived from an EMBL/GenBank/DDBJ whole genome shotgun (WGS) entry which is preliminary data.</text>
</comment>
<reference evidence="4" key="1">
    <citation type="journal article" date="2015" name="Nature">
        <title>Complex archaea that bridge the gap between prokaryotes and eukaryotes.</title>
        <authorList>
            <person name="Spang A."/>
            <person name="Saw J.H."/>
            <person name="Jorgensen S.L."/>
            <person name="Zaremba-Niedzwiedzka K."/>
            <person name="Martijn J."/>
            <person name="Lind A.E."/>
            <person name="van Eijk R."/>
            <person name="Schleper C."/>
            <person name="Guy L."/>
            <person name="Ettema T.J."/>
        </authorList>
    </citation>
    <scope>NUCLEOTIDE SEQUENCE</scope>
</reference>
<organism evidence="4">
    <name type="scientific">marine sediment metagenome</name>
    <dbReference type="NCBI Taxonomy" id="412755"/>
    <lineage>
        <taxon>unclassified sequences</taxon>
        <taxon>metagenomes</taxon>
        <taxon>ecological metagenomes</taxon>
    </lineage>
</organism>
<name>A0A0F9B1R5_9ZZZZ</name>
<keyword evidence="1" id="KW-0489">Methyltransferase</keyword>
<dbReference type="GO" id="GO:0008170">
    <property type="term" value="F:N-methyltransferase activity"/>
    <property type="evidence" value="ECO:0007669"/>
    <property type="project" value="InterPro"/>
</dbReference>
<evidence type="ECO:0000259" key="3">
    <source>
        <dbReference type="Pfam" id="PF01555"/>
    </source>
</evidence>
<dbReference type="GO" id="GO:0032259">
    <property type="term" value="P:methylation"/>
    <property type="evidence" value="ECO:0007669"/>
    <property type="project" value="UniProtKB-KW"/>
</dbReference>
<proteinExistence type="predicted"/>
<dbReference type="SUPFAM" id="SSF53335">
    <property type="entry name" value="S-adenosyl-L-methionine-dependent methyltransferases"/>
    <property type="match status" value="1"/>
</dbReference>
<feature type="domain" description="DNA methylase N-4/N-6" evidence="3">
    <location>
        <begin position="54"/>
        <end position="123"/>
    </location>
</feature>
<evidence type="ECO:0000256" key="1">
    <source>
        <dbReference type="ARBA" id="ARBA00022603"/>
    </source>
</evidence>
<dbReference type="InterPro" id="IPR029063">
    <property type="entry name" value="SAM-dependent_MTases_sf"/>
</dbReference>
<dbReference type="PRINTS" id="PR00508">
    <property type="entry name" value="S21N4MTFRASE"/>
</dbReference>
<feature type="non-terminal residue" evidence="4">
    <location>
        <position position="1"/>
    </location>
</feature>
<dbReference type="Pfam" id="PF01555">
    <property type="entry name" value="N6_N4_Mtase"/>
    <property type="match status" value="1"/>
</dbReference>
<sequence>VSKNQIIWGGNYFTQYLNGSMGWIFWDKGQDINQSDGELAYTSFNSKLRRKVMNRVELLKEGTIHPTQKPVKLYKWILRHYAKSGQRILDTHAGSCSSVIAFLDYGCDWVAFEMDKDYYEAASKRIEIHKQQLKLFGNEINQKDFTDNR</sequence>
<protein>
    <recommendedName>
        <fullName evidence="3">DNA methylase N-4/N-6 domain-containing protein</fullName>
    </recommendedName>
</protein>
<accession>A0A0F9B1R5</accession>
<dbReference type="Gene3D" id="3.40.50.150">
    <property type="entry name" value="Vaccinia Virus protein VP39"/>
    <property type="match status" value="1"/>
</dbReference>
<evidence type="ECO:0000313" key="4">
    <source>
        <dbReference type="EMBL" id="KKK78491.1"/>
    </source>
</evidence>
<dbReference type="InterPro" id="IPR002941">
    <property type="entry name" value="DNA_methylase_N4/N6"/>
</dbReference>
<keyword evidence="2" id="KW-0808">Transferase</keyword>
<gene>
    <name evidence="4" type="ORF">LCGC14_2843060</name>
</gene>
<dbReference type="GO" id="GO:0003677">
    <property type="term" value="F:DNA binding"/>
    <property type="evidence" value="ECO:0007669"/>
    <property type="project" value="InterPro"/>
</dbReference>
<dbReference type="InterPro" id="IPR001091">
    <property type="entry name" value="RM_Methyltransferase"/>
</dbReference>
<dbReference type="EMBL" id="LAZR01054468">
    <property type="protein sequence ID" value="KKK78491.1"/>
    <property type="molecule type" value="Genomic_DNA"/>
</dbReference>